<dbReference type="EMBL" id="KV454408">
    <property type="protein sequence ID" value="ODQ66694.1"/>
    <property type="molecule type" value="Genomic_DNA"/>
</dbReference>
<evidence type="ECO:0000256" key="3">
    <source>
        <dbReference type="SAM" id="Coils"/>
    </source>
</evidence>
<dbReference type="GO" id="GO:0007017">
    <property type="term" value="P:microtubule-based process"/>
    <property type="evidence" value="ECO:0007669"/>
    <property type="project" value="InterPro"/>
</dbReference>
<dbReference type="GO" id="GO:0005869">
    <property type="term" value="C:dynactin complex"/>
    <property type="evidence" value="ECO:0007669"/>
    <property type="project" value="InterPro"/>
</dbReference>
<dbReference type="STRING" id="857566.A0A1E3PN87"/>
<evidence type="ECO:0000313" key="5">
    <source>
        <dbReference type="Proteomes" id="UP000095009"/>
    </source>
</evidence>
<reference evidence="4 5" key="1">
    <citation type="journal article" date="2016" name="Proc. Natl. Acad. Sci. U.S.A.">
        <title>Comparative genomics of biotechnologically important yeasts.</title>
        <authorList>
            <person name="Riley R."/>
            <person name="Haridas S."/>
            <person name="Wolfe K.H."/>
            <person name="Lopes M.R."/>
            <person name="Hittinger C.T."/>
            <person name="Goeker M."/>
            <person name="Salamov A.A."/>
            <person name="Wisecaver J.H."/>
            <person name="Long T.M."/>
            <person name="Calvey C.H."/>
            <person name="Aerts A.L."/>
            <person name="Barry K.W."/>
            <person name="Choi C."/>
            <person name="Clum A."/>
            <person name="Coughlan A.Y."/>
            <person name="Deshpande S."/>
            <person name="Douglass A.P."/>
            <person name="Hanson S.J."/>
            <person name="Klenk H.-P."/>
            <person name="LaButti K.M."/>
            <person name="Lapidus A."/>
            <person name="Lindquist E.A."/>
            <person name="Lipzen A.M."/>
            <person name="Meier-Kolthoff J.P."/>
            <person name="Ohm R.A."/>
            <person name="Otillar R.P."/>
            <person name="Pangilinan J.L."/>
            <person name="Peng Y."/>
            <person name="Rokas A."/>
            <person name="Rosa C.A."/>
            <person name="Scheuner C."/>
            <person name="Sibirny A.A."/>
            <person name="Slot J.C."/>
            <person name="Stielow J.B."/>
            <person name="Sun H."/>
            <person name="Kurtzman C.P."/>
            <person name="Blackwell M."/>
            <person name="Grigoriev I.V."/>
            <person name="Jeffries T.W."/>
        </authorList>
    </citation>
    <scope>NUCLEOTIDE SEQUENCE [LARGE SCALE GENOMIC DNA]</scope>
    <source>
        <strain evidence="4 5">DSM 6958</strain>
    </source>
</reference>
<evidence type="ECO:0000256" key="1">
    <source>
        <dbReference type="ARBA" id="ARBA00004496"/>
    </source>
</evidence>
<sequence length="372" mass="41817">MPDTKYNLLPDYDSNSQVIYETPDPVPNDDLALEAVESRRSSIDIDEISIVKARDIFTAKCSSDKDIPDSWKLRTPSVGGETLADRIERLKREVKEAQNEAKVSKNLNLKDEADHLAVILSDLVIENDKNSKDIKNFALEALNMKTIEGPIESAPTKITKNLPRISLLEERLAYLESILKPILANETDFVVDNRPILSTLNDMEKKLNLLTSTPQAIDSISKMIDSQQMLARSTNSRFGAGHISQTQRGPYPPSGLKSEESEFSVLLESSNIRLINEIYEKLSAIGNIDLLIPRVLGRLKSLQVIHADAGASISLTQELHQKLSSMDIEINEWKNSLKILQENFIKTIDITEKNRVDIEDWVKTLEQKVAEL</sequence>
<dbReference type="InterPro" id="IPR028133">
    <property type="entry name" value="Dynamitin"/>
</dbReference>
<organism evidence="4 5">
    <name type="scientific">Nadsonia fulvescens var. elongata DSM 6958</name>
    <dbReference type="NCBI Taxonomy" id="857566"/>
    <lineage>
        <taxon>Eukaryota</taxon>
        <taxon>Fungi</taxon>
        <taxon>Dikarya</taxon>
        <taxon>Ascomycota</taxon>
        <taxon>Saccharomycotina</taxon>
        <taxon>Dipodascomycetes</taxon>
        <taxon>Dipodascales</taxon>
        <taxon>Dipodascales incertae sedis</taxon>
        <taxon>Nadsonia</taxon>
    </lineage>
</organism>
<dbReference type="AlphaFoldDB" id="A0A1E3PN87"/>
<protein>
    <recommendedName>
        <fullName evidence="6">Dynactin subunit</fullName>
    </recommendedName>
</protein>
<proteinExistence type="predicted"/>
<feature type="coiled-coil region" evidence="3">
    <location>
        <begin position="80"/>
        <end position="107"/>
    </location>
</feature>
<name>A0A1E3PN87_9ASCO</name>
<evidence type="ECO:0000313" key="4">
    <source>
        <dbReference type="EMBL" id="ODQ66694.1"/>
    </source>
</evidence>
<dbReference type="GO" id="GO:0005737">
    <property type="term" value="C:cytoplasm"/>
    <property type="evidence" value="ECO:0007669"/>
    <property type="project" value="UniProtKB-SubCell"/>
</dbReference>
<dbReference type="PANTHER" id="PTHR15346">
    <property type="entry name" value="DYNACTIN SUBUNIT"/>
    <property type="match status" value="1"/>
</dbReference>
<dbReference type="Pfam" id="PF04912">
    <property type="entry name" value="Dynamitin"/>
    <property type="match status" value="1"/>
</dbReference>
<evidence type="ECO:0000256" key="2">
    <source>
        <dbReference type="ARBA" id="ARBA00022490"/>
    </source>
</evidence>
<comment type="subcellular location">
    <subcellularLocation>
        <location evidence="1">Cytoplasm</location>
    </subcellularLocation>
</comment>
<evidence type="ECO:0008006" key="6">
    <source>
        <dbReference type="Google" id="ProtNLM"/>
    </source>
</evidence>
<dbReference type="OrthoDB" id="4977at2759"/>
<keyword evidence="2" id="KW-0963">Cytoplasm</keyword>
<dbReference type="Proteomes" id="UP000095009">
    <property type="component" value="Unassembled WGS sequence"/>
</dbReference>
<gene>
    <name evidence="4" type="ORF">NADFUDRAFT_50605</name>
</gene>
<keyword evidence="5" id="KW-1185">Reference proteome</keyword>
<keyword evidence="3" id="KW-0175">Coiled coil</keyword>
<accession>A0A1E3PN87</accession>